<feature type="transmembrane region" description="Helical" evidence="6">
    <location>
        <begin position="69"/>
        <end position="89"/>
    </location>
</feature>
<name>A0ABU3D0V2_9FLAO</name>
<keyword evidence="5 6" id="KW-0472">Membrane</keyword>
<keyword evidence="8" id="KW-1185">Reference proteome</keyword>
<evidence type="ECO:0000256" key="6">
    <source>
        <dbReference type="SAM" id="Phobius"/>
    </source>
</evidence>
<dbReference type="Proteomes" id="UP001262582">
    <property type="component" value="Unassembled WGS sequence"/>
</dbReference>
<protein>
    <submittedName>
        <fullName evidence="7">DUF423 domain-containing protein</fullName>
    </submittedName>
</protein>
<evidence type="ECO:0000256" key="1">
    <source>
        <dbReference type="ARBA" id="ARBA00004141"/>
    </source>
</evidence>
<accession>A0ABU3D0V2</accession>
<feature type="transmembrane region" description="Helical" evidence="6">
    <location>
        <begin position="101"/>
        <end position="124"/>
    </location>
</feature>
<comment type="similarity">
    <text evidence="2">Belongs to the UPF0382 family.</text>
</comment>
<evidence type="ECO:0000256" key="2">
    <source>
        <dbReference type="ARBA" id="ARBA00009694"/>
    </source>
</evidence>
<sequence>MNKKFLIAGAIFGLLGVIIGAFAAHGLKPLISQESFQSFETGVKYQMYHALFLLILGGWNFLSQKLKDATFYLLVFGITFFSGSIYLLATNNLTNIDFRSIALVTPLGGSLLIIGWLLVLISILKLKKK</sequence>
<evidence type="ECO:0000313" key="7">
    <source>
        <dbReference type="EMBL" id="MDT0675143.1"/>
    </source>
</evidence>
<reference evidence="7 8" key="1">
    <citation type="submission" date="2023-09" db="EMBL/GenBank/DDBJ databases">
        <authorList>
            <person name="Rey-Velasco X."/>
        </authorList>
    </citation>
    <scope>NUCLEOTIDE SEQUENCE [LARGE SCALE GENOMIC DNA]</scope>
    <source>
        <strain evidence="7 8">F117</strain>
    </source>
</reference>
<gene>
    <name evidence="7" type="ORF">RM539_00920</name>
</gene>
<dbReference type="InterPro" id="IPR006696">
    <property type="entry name" value="DUF423"/>
</dbReference>
<proteinExistence type="inferred from homology"/>
<dbReference type="Pfam" id="PF04241">
    <property type="entry name" value="DUF423"/>
    <property type="match status" value="1"/>
</dbReference>
<dbReference type="RefSeq" id="WP_311501587.1">
    <property type="nucleotide sequence ID" value="NZ_JAVRHK010000001.1"/>
</dbReference>
<comment type="caution">
    <text evidence="7">The sequence shown here is derived from an EMBL/GenBank/DDBJ whole genome shotgun (WGS) entry which is preliminary data.</text>
</comment>
<evidence type="ECO:0000256" key="3">
    <source>
        <dbReference type="ARBA" id="ARBA00022692"/>
    </source>
</evidence>
<dbReference type="PANTHER" id="PTHR43461">
    <property type="entry name" value="TRANSMEMBRANE PROTEIN 256"/>
    <property type="match status" value="1"/>
</dbReference>
<evidence type="ECO:0000256" key="4">
    <source>
        <dbReference type="ARBA" id="ARBA00022989"/>
    </source>
</evidence>
<evidence type="ECO:0000313" key="8">
    <source>
        <dbReference type="Proteomes" id="UP001262582"/>
    </source>
</evidence>
<comment type="subcellular location">
    <subcellularLocation>
        <location evidence="1">Membrane</location>
        <topology evidence="1">Multi-pass membrane protein</topology>
    </subcellularLocation>
</comment>
<keyword evidence="4 6" id="KW-1133">Transmembrane helix</keyword>
<dbReference type="PANTHER" id="PTHR43461:SF1">
    <property type="entry name" value="TRANSMEMBRANE PROTEIN 256"/>
    <property type="match status" value="1"/>
</dbReference>
<organism evidence="7 8">
    <name type="scientific">Autumnicola musiva</name>
    <dbReference type="NCBI Taxonomy" id="3075589"/>
    <lineage>
        <taxon>Bacteria</taxon>
        <taxon>Pseudomonadati</taxon>
        <taxon>Bacteroidota</taxon>
        <taxon>Flavobacteriia</taxon>
        <taxon>Flavobacteriales</taxon>
        <taxon>Flavobacteriaceae</taxon>
        <taxon>Autumnicola</taxon>
    </lineage>
</organism>
<feature type="transmembrane region" description="Helical" evidence="6">
    <location>
        <begin position="47"/>
        <end position="62"/>
    </location>
</feature>
<evidence type="ECO:0000256" key="5">
    <source>
        <dbReference type="ARBA" id="ARBA00023136"/>
    </source>
</evidence>
<dbReference type="EMBL" id="JAVRHK010000001">
    <property type="protein sequence ID" value="MDT0675143.1"/>
    <property type="molecule type" value="Genomic_DNA"/>
</dbReference>
<keyword evidence="3 6" id="KW-0812">Transmembrane</keyword>